<dbReference type="EMBL" id="MG777473">
    <property type="protein sequence ID" value="AUW30792.1"/>
    <property type="molecule type" value="Genomic_DNA"/>
</dbReference>
<dbReference type="EMBL" id="KX264284">
    <property type="protein sequence ID" value="ANM86629.1"/>
    <property type="molecule type" value="Genomic_DNA"/>
</dbReference>
<evidence type="ECO:0000313" key="2">
    <source>
        <dbReference type="EMBL" id="AUW30792.1"/>
    </source>
</evidence>
<protein>
    <submittedName>
        <fullName evidence="1">Uncharacterized protein</fullName>
    </submittedName>
</protein>
<name>A0A1Z1CJC3_CLAUC</name>
<sequence>MNLEDHFPEDPFLPSLCYAAAQQLPVNLPWASQRITLGTGFLLSDPASREPLRGSEAISSTYREQNLPIYYEDNSGTYIEAMSTTAGSAYDHVDLSVAASIGGSLLGASGRGTYETKTLACRDAIKASVRSTFLAGTITFGSPPSLSAAALQTLRQSRSNTYSPEAAFRQRYGDYYVAALRLGGSNATMVSATVASSSESKDMAADVTAKIVFVEKAMHLEDHTARQTIQGTVTLTGFDSLDSWNGSKVCSDFTSYTTLRPIAEENLARAQTIEARSRQRMLVLGVQDQAELAWETCIRLCERGVVAEILLLPFSGLRDYVQAIRSTL</sequence>
<reference evidence="2" key="2">
    <citation type="submission" date="2017-12" db="EMBL/GenBank/DDBJ databases">
        <title>Genome Sequencing Reveals a Rich Biosynthetic Potential.</title>
        <authorList>
            <person name="Bertrand R.L."/>
            <person name="Abdel-Hameed M.E."/>
            <person name="Sorensen J.L."/>
        </authorList>
    </citation>
    <scope>NUCLEOTIDE SEQUENCE</scope>
</reference>
<accession>A0A1Z1CJC3</accession>
<dbReference type="AlphaFoldDB" id="A0A1Z1CJC3"/>
<proteinExistence type="predicted"/>
<evidence type="ECO:0000313" key="1">
    <source>
        <dbReference type="EMBL" id="ANM86629.1"/>
    </source>
</evidence>
<organism evidence="1">
    <name type="scientific">Cladonia uncialis subsp. uncialis</name>
    <dbReference type="NCBI Taxonomy" id="180999"/>
    <lineage>
        <taxon>Eukaryota</taxon>
        <taxon>Fungi</taxon>
        <taxon>Dikarya</taxon>
        <taxon>Ascomycota</taxon>
        <taxon>Pezizomycotina</taxon>
        <taxon>Lecanoromycetes</taxon>
        <taxon>OSLEUM clade</taxon>
        <taxon>Lecanoromycetidae</taxon>
        <taxon>Lecanorales</taxon>
        <taxon>Lecanorineae</taxon>
        <taxon>Cladoniaceae</taxon>
        <taxon>Cladonia</taxon>
    </lineage>
</organism>
<reference evidence="1" key="1">
    <citation type="submission" date="2016-05" db="EMBL/GenBank/DDBJ databases">
        <title>Lichen genome sequencing reveals its rich biosynthetic potential.</title>
        <authorList>
            <person name="Bertrand R.L."/>
            <person name="Abdel-Hameed M."/>
            <person name="Sorensen J.L."/>
        </authorList>
    </citation>
    <scope>NUCLEOTIDE SEQUENCE</scope>
</reference>